<sequence>MSESDDTSTKTLLMNGVQAFHDQVATKLQRSLGRPLPQMEVRVKNLTIEAEVIVGRHEDGRELPTLTHTIKTAALKLSAKKHVMHKTILRNFSGVFEPGTLTLVLGQPSSGKSSLMKVLSGRFPQEKNVTVTGEVTYNGVPQSELRGRLPQFVTYVDQHDVHFPMLSVKETLEFAHAFTGGEMLRQGEDLLTNGSPEENLDALKIVQTLFKHFPDIIIEQLGLQNCQDTIIGNAMLRGVSGGERKRVTTGEMEFGMKYMTLMDEISTGLDSATAFDIITTQRSIATTLGKTVVISLLQPSPEIFALFDNVLLLNAGEVMYHGPRNRVLSYFENLGFRCPPHRDTADFLLDLGTNQQVKYQNSLPAGMTKHPRWSVEFGQQFEESMIYHDTLTRLDNPLRQDLVDNVMTYMDLMPEFHQPFQDNALTIFKRQMIIMLRNVAFIKGRGIMVIIVALLYGSTFYQVPPTKAQVALGVLFQSVVFLGFGQAAQIPTYCEAREIFYKQRGANFIRTPAYVVANSLSQIPWILAETLVFGSIVYYMCGFRSSVAAFVIFEILILLTLLVFAAWFFFITAVSPNLHIAKPVAMVTVLFFVIFAGFIVPKDEIPDYFVWIYWINPIAWCVRGFAVNQYRSDEFEVCVYEGVDYCTSYQMTMGEYALSLYDVPSDKSWVWLAMVFLVATYVIFLLLGSLVLEYKRYESPEHIILTAQPTKSIESDEYALATTPTSARKIPAMSARINDTVALSVRATKKFDPVVIAFQDLWYSVADPHNPKEALTLLKGISGYALPGSITALMGSTGAGKTTLMDVIAGRKTGGTVQGKIMLNGYEASDLAIRRSTGYCEQMDIHSE</sequence>
<evidence type="ECO:0000256" key="2">
    <source>
        <dbReference type="ARBA" id="ARBA00022448"/>
    </source>
</evidence>
<feature type="transmembrane region" description="Helical" evidence="6">
    <location>
        <begin position="523"/>
        <end position="541"/>
    </location>
</feature>
<dbReference type="Gene3D" id="3.40.50.300">
    <property type="entry name" value="P-loop containing nucleotide triphosphate hydrolases"/>
    <property type="match status" value="2"/>
</dbReference>
<dbReference type="STRING" id="4795.A0A225W8P8"/>
<dbReference type="InterPro" id="IPR043926">
    <property type="entry name" value="ABCG_dom"/>
</dbReference>
<feature type="transmembrane region" description="Helical" evidence="6">
    <location>
        <begin position="439"/>
        <end position="457"/>
    </location>
</feature>
<feature type="non-terminal residue" evidence="8">
    <location>
        <position position="848"/>
    </location>
</feature>
<dbReference type="OrthoDB" id="66620at2759"/>
<feature type="domain" description="ABC transporter" evidence="7">
    <location>
        <begin position="70"/>
        <end position="340"/>
    </location>
</feature>
<protein>
    <submittedName>
        <fullName evidence="8">Pleiotropic drug resistance protein transporter</fullName>
    </submittedName>
</protein>
<feature type="transmembrane region" description="Helical" evidence="6">
    <location>
        <begin position="580"/>
        <end position="601"/>
    </location>
</feature>
<keyword evidence="5 6" id="KW-0472">Membrane</keyword>
<dbReference type="FunFam" id="3.40.50.300:FF:000528">
    <property type="entry name" value="ABC transporter G family member 31"/>
    <property type="match status" value="1"/>
</dbReference>
<dbReference type="InterPro" id="IPR027417">
    <property type="entry name" value="P-loop_NTPase"/>
</dbReference>
<dbReference type="InterPro" id="IPR013525">
    <property type="entry name" value="ABC2_TM"/>
</dbReference>
<keyword evidence="4 6" id="KW-1133">Transmembrane helix</keyword>
<accession>A0A225W8P8</accession>
<feature type="transmembrane region" description="Helical" evidence="6">
    <location>
        <begin position="548"/>
        <end position="574"/>
    </location>
</feature>
<dbReference type="EMBL" id="NBNE01001596">
    <property type="protein sequence ID" value="OWZ13377.1"/>
    <property type="molecule type" value="Genomic_DNA"/>
</dbReference>
<evidence type="ECO:0000313" key="8">
    <source>
        <dbReference type="EMBL" id="OWZ13377.1"/>
    </source>
</evidence>
<evidence type="ECO:0000256" key="3">
    <source>
        <dbReference type="ARBA" id="ARBA00022692"/>
    </source>
</evidence>
<keyword evidence="3 6" id="KW-0812">Transmembrane</keyword>
<evidence type="ECO:0000256" key="1">
    <source>
        <dbReference type="ARBA" id="ARBA00004141"/>
    </source>
</evidence>
<dbReference type="PROSITE" id="PS50893">
    <property type="entry name" value="ABC_TRANSPORTER_2"/>
    <property type="match status" value="1"/>
</dbReference>
<dbReference type="Pfam" id="PF01061">
    <property type="entry name" value="ABC2_membrane"/>
    <property type="match status" value="1"/>
</dbReference>
<evidence type="ECO:0000313" key="9">
    <source>
        <dbReference type="Proteomes" id="UP000198211"/>
    </source>
</evidence>
<keyword evidence="9" id="KW-1185">Reference proteome</keyword>
<dbReference type="GO" id="GO:0016887">
    <property type="term" value="F:ATP hydrolysis activity"/>
    <property type="evidence" value="ECO:0007669"/>
    <property type="project" value="InterPro"/>
</dbReference>
<comment type="caution">
    <text evidence="8">The sequence shown here is derived from an EMBL/GenBank/DDBJ whole genome shotgun (WGS) entry which is preliminary data.</text>
</comment>
<dbReference type="Pfam" id="PF00005">
    <property type="entry name" value="ABC_tran"/>
    <property type="match status" value="2"/>
</dbReference>
<evidence type="ECO:0000256" key="6">
    <source>
        <dbReference type="SAM" id="Phobius"/>
    </source>
</evidence>
<organism evidence="8 9">
    <name type="scientific">Phytophthora megakarya</name>
    <dbReference type="NCBI Taxonomy" id="4795"/>
    <lineage>
        <taxon>Eukaryota</taxon>
        <taxon>Sar</taxon>
        <taxon>Stramenopiles</taxon>
        <taxon>Oomycota</taxon>
        <taxon>Peronosporomycetes</taxon>
        <taxon>Peronosporales</taxon>
        <taxon>Peronosporaceae</taxon>
        <taxon>Phytophthora</taxon>
    </lineage>
</organism>
<feature type="transmembrane region" description="Helical" evidence="6">
    <location>
        <begin position="669"/>
        <end position="692"/>
    </location>
</feature>
<name>A0A225W8P8_9STRA</name>
<dbReference type="SUPFAM" id="SSF52540">
    <property type="entry name" value="P-loop containing nucleoside triphosphate hydrolases"/>
    <property type="match status" value="2"/>
</dbReference>
<reference evidence="9" key="1">
    <citation type="submission" date="2017-03" db="EMBL/GenBank/DDBJ databases">
        <title>Phytopthora megakarya and P. palmivora, two closely related causual agents of cacao black pod achieved similar genome size and gene model numbers by different mechanisms.</title>
        <authorList>
            <person name="Ali S."/>
            <person name="Shao J."/>
            <person name="Larry D.J."/>
            <person name="Kronmiller B."/>
            <person name="Shen D."/>
            <person name="Strem M.D."/>
            <person name="Melnick R.L."/>
            <person name="Guiltinan M.J."/>
            <person name="Tyler B.M."/>
            <person name="Meinhardt L.W."/>
            <person name="Bailey B.A."/>
        </authorList>
    </citation>
    <scope>NUCLEOTIDE SEQUENCE [LARGE SCALE GENOMIC DNA]</scope>
    <source>
        <strain evidence="9">zdho120</strain>
    </source>
</reference>
<dbReference type="GO" id="GO:0016020">
    <property type="term" value="C:membrane"/>
    <property type="evidence" value="ECO:0007669"/>
    <property type="project" value="UniProtKB-SubCell"/>
</dbReference>
<proteinExistence type="predicted"/>
<dbReference type="GO" id="GO:0005524">
    <property type="term" value="F:ATP binding"/>
    <property type="evidence" value="ECO:0007669"/>
    <property type="project" value="InterPro"/>
</dbReference>
<dbReference type="PANTHER" id="PTHR19241">
    <property type="entry name" value="ATP-BINDING CASSETTE TRANSPORTER"/>
    <property type="match status" value="1"/>
</dbReference>
<dbReference type="AlphaFoldDB" id="A0A225W8P8"/>
<keyword evidence="2" id="KW-0813">Transport</keyword>
<evidence type="ECO:0000256" key="4">
    <source>
        <dbReference type="ARBA" id="ARBA00022989"/>
    </source>
</evidence>
<comment type="subcellular location">
    <subcellularLocation>
        <location evidence="1">Membrane</location>
        <topology evidence="1">Multi-pass membrane protein</topology>
    </subcellularLocation>
</comment>
<dbReference type="Pfam" id="PF19055">
    <property type="entry name" value="ABC2_membrane_7"/>
    <property type="match status" value="1"/>
</dbReference>
<dbReference type="InterPro" id="IPR003439">
    <property type="entry name" value="ABC_transporter-like_ATP-bd"/>
</dbReference>
<evidence type="ECO:0000259" key="7">
    <source>
        <dbReference type="PROSITE" id="PS50893"/>
    </source>
</evidence>
<dbReference type="GO" id="GO:0140359">
    <property type="term" value="F:ABC-type transporter activity"/>
    <property type="evidence" value="ECO:0007669"/>
    <property type="project" value="InterPro"/>
</dbReference>
<evidence type="ECO:0000256" key="5">
    <source>
        <dbReference type="ARBA" id="ARBA00023136"/>
    </source>
</evidence>
<dbReference type="Proteomes" id="UP000198211">
    <property type="component" value="Unassembled WGS sequence"/>
</dbReference>
<gene>
    <name evidence="8" type="ORF">PHMEG_00013310</name>
</gene>